<evidence type="ECO:0000256" key="2">
    <source>
        <dbReference type="ARBA" id="ARBA00022723"/>
    </source>
</evidence>
<keyword evidence="7" id="KW-0539">Nucleus</keyword>
<dbReference type="SUPFAM" id="SSF57701">
    <property type="entry name" value="Zn2/Cys6 DNA-binding domain"/>
    <property type="match status" value="1"/>
</dbReference>
<feature type="region of interest" description="Disordered" evidence="8">
    <location>
        <begin position="1"/>
        <end position="49"/>
    </location>
</feature>
<dbReference type="RefSeq" id="XP_007762819.1">
    <property type="nucleotide sequence ID" value="XM_007764629.1"/>
</dbReference>
<dbReference type="EMBL" id="JH711573">
    <property type="protein sequence ID" value="EIW86959.1"/>
    <property type="molecule type" value="Genomic_DNA"/>
</dbReference>
<dbReference type="InterPro" id="IPR001138">
    <property type="entry name" value="Zn2Cys6_DnaBD"/>
</dbReference>
<dbReference type="CDD" id="cd00067">
    <property type="entry name" value="GAL4"/>
    <property type="match status" value="1"/>
</dbReference>
<dbReference type="InterPro" id="IPR007219">
    <property type="entry name" value="XnlR_reg_dom"/>
</dbReference>
<dbReference type="GO" id="GO:0000981">
    <property type="term" value="F:DNA-binding transcription factor activity, RNA polymerase II-specific"/>
    <property type="evidence" value="ECO:0007669"/>
    <property type="project" value="InterPro"/>
</dbReference>
<dbReference type="InterPro" id="IPR051615">
    <property type="entry name" value="Transcr_Regulatory_Elem"/>
</dbReference>
<gene>
    <name evidence="10" type="ORF">CONPUDRAFT_79155</name>
</gene>
<comment type="caution">
    <text evidence="10">The sequence shown here is derived from an EMBL/GenBank/DDBJ whole genome shotgun (WGS) entry which is preliminary data.</text>
</comment>
<accession>A0A5M3N697</accession>
<evidence type="ECO:0000256" key="7">
    <source>
        <dbReference type="ARBA" id="ARBA00023242"/>
    </source>
</evidence>
<dbReference type="KEGG" id="cput:CONPUDRAFT_79155"/>
<dbReference type="Pfam" id="PF04082">
    <property type="entry name" value="Fungal_trans"/>
    <property type="match status" value="1"/>
</dbReference>
<proteinExistence type="predicted"/>
<evidence type="ECO:0000256" key="4">
    <source>
        <dbReference type="ARBA" id="ARBA00023015"/>
    </source>
</evidence>
<evidence type="ECO:0000313" key="11">
    <source>
        <dbReference type="Proteomes" id="UP000053558"/>
    </source>
</evidence>
<evidence type="ECO:0000256" key="1">
    <source>
        <dbReference type="ARBA" id="ARBA00004123"/>
    </source>
</evidence>
<dbReference type="OMA" id="SMEQGWI"/>
<feature type="compositionally biased region" description="Basic and acidic residues" evidence="8">
    <location>
        <begin position="32"/>
        <end position="41"/>
    </location>
</feature>
<dbReference type="Proteomes" id="UP000053558">
    <property type="component" value="Unassembled WGS sequence"/>
</dbReference>
<feature type="domain" description="Zn(2)-C6 fungal-type" evidence="9">
    <location>
        <begin position="30"/>
        <end position="63"/>
    </location>
</feature>
<feature type="compositionally biased region" description="Polar residues" evidence="8">
    <location>
        <begin position="172"/>
        <end position="197"/>
    </location>
</feature>
<evidence type="ECO:0000256" key="3">
    <source>
        <dbReference type="ARBA" id="ARBA00022833"/>
    </source>
</evidence>
<keyword evidence="5" id="KW-0238">DNA-binding</keyword>
<dbReference type="PANTHER" id="PTHR31313">
    <property type="entry name" value="TY1 ENHANCER ACTIVATOR"/>
    <property type="match status" value="1"/>
</dbReference>
<dbReference type="OrthoDB" id="2123952at2759"/>
<reference evidence="11" key="1">
    <citation type="journal article" date="2012" name="Science">
        <title>The Paleozoic origin of enzymatic lignin decomposition reconstructed from 31 fungal genomes.</title>
        <authorList>
            <person name="Floudas D."/>
            <person name="Binder M."/>
            <person name="Riley R."/>
            <person name="Barry K."/>
            <person name="Blanchette R.A."/>
            <person name="Henrissat B."/>
            <person name="Martinez A.T."/>
            <person name="Otillar R."/>
            <person name="Spatafora J.W."/>
            <person name="Yadav J.S."/>
            <person name="Aerts A."/>
            <person name="Benoit I."/>
            <person name="Boyd A."/>
            <person name="Carlson A."/>
            <person name="Copeland A."/>
            <person name="Coutinho P.M."/>
            <person name="de Vries R.P."/>
            <person name="Ferreira P."/>
            <person name="Findley K."/>
            <person name="Foster B."/>
            <person name="Gaskell J."/>
            <person name="Glotzer D."/>
            <person name="Gorecki P."/>
            <person name="Heitman J."/>
            <person name="Hesse C."/>
            <person name="Hori C."/>
            <person name="Igarashi K."/>
            <person name="Jurgens J.A."/>
            <person name="Kallen N."/>
            <person name="Kersten P."/>
            <person name="Kohler A."/>
            <person name="Kuees U."/>
            <person name="Kumar T.K.A."/>
            <person name="Kuo A."/>
            <person name="LaButti K."/>
            <person name="Larrondo L.F."/>
            <person name="Lindquist E."/>
            <person name="Ling A."/>
            <person name="Lombard V."/>
            <person name="Lucas S."/>
            <person name="Lundell T."/>
            <person name="Martin R."/>
            <person name="McLaughlin D.J."/>
            <person name="Morgenstern I."/>
            <person name="Morin E."/>
            <person name="Murat C."/>
            <person name="Nagy L.G."/>
            <person name="Nolan M."/>
            <person name="Ohm R.A."/>
            <person name="Patyshakuliyeva A."/>
            <person name="Rokas A."/>
            <person name="Ruiz-Duenas F.J."/>
            <person name="Sabat G."/>
            <person name="Salamov A."/>
            <person name="Samejima M."/>
            <person name="Schmutz J."/>
            <person name="Slot J.C."/>
            <person name="St John F."/>
            <person name="Stenlid J."/>
            <person name="Sun H."/>
            <person name="Sun S."/>
            <person name="Syed K."/>
            <person name="Tsang A."/>
            <person name="Wiebenga A."/>
            <person name="Young D."/>
            <person name="Pisabarro A."/>
            <person name="Eastwood D.C."/>
            <person name="Martin F."/>
            <person name="Cullen D."/>
            <person name="Grigoriev I.V."/>
            <person name="Hibbett D.S."/>
        </authorList>
    </citation>
    <scope>NUCLEOTIDE SEQUENCE [LARGE SCALE GENOMIC DNA]</scope>
    <source>
        <strain evidence="11">RWD-64-598 SS2</strain>
    </source>
</reference>
<dbReference type="Gene3D" id="4.10.240.10">
    <property type="entry name" value="Zn(2)-C6 fungal-type DNA-binding domain"/>
    <property type="match status" value="1"/>
</dbReference>
<feature type="region of interest" description="Disordered" evidence="8">
    <location>
        <begin position="313"/>
        <end position="334"/>
    </location>
</feature>
<evidence type="ECO:0000256" key="8">
    <source>
        <dbReference type="SAM" id="MobiDB-lite"/>
    </source>
</evidence>
<dbReference type="InterPro" id="IPR036864">
    <property type="entry name" value="Zn2-C6_fun-type_DNA-bd_sf"/>
</dbReference>
<dbReference type="SMART" id="SM00906">
    <property type="entry name" value="Fungal_trans"/>
    <property type="match status" value="1"/>
</dbReference>
<feature type="region of interest" description="Disordered" evidence="8">
    <location>
        <begin position="155"/>
        <end position="268"/>
    </location>
</feature>
<dbReference type="GO" id="GO:0005634">
    <property type="term" value="C:nucleus"/>
    <property type="evidence" value="ECO:0007669"/>
    <property type="project" value="UniProtKB-SubCell"/>
</dbReference>
<dbReference type="GO" id="GO:0003677">
    <property type="term" value="F:DNA binding"/>
    <property type="evidence" value="ECO:0007669"/>
    <property type="project" value="UniProtKB-KW"/>
</dbReference>
<dbReference type="CDD" id="cd12148">
    <property type="entry name" value="fungal_TF_MHR"/>
    <property type="match status" value="1"/>
</dbReference>
<dbReference type="SMART" id="SM00066">
    <property type="entry name" value="GAL4"/>
    <property type="match status" value="1"/>
</dbReference>
<dbReference type="GO" id="GO:0006351">
    <property type="term" value="P:DNA-templated transcription"/>
    <property type="evidence" value="ECO:0007669"/>
    <property type="project" value="InterPro"/>
</dbReference>
<keyword evidence="4" id="KW-0805">Transcription regulation</keyword>
<keyword evidence="11" id="KW-1185">Reference proteome</keyword>
<protein>
    <recommendedName>
        <fullName evidence="9">Zn(2)-C6 fungal-type domain-containing protein</fullName>
    </recommendedName>
</protein>
<keyword evidence="2" id="KW-0479">Metal-binding</keyword>
<dbReference type="PROSITE" id="PS00463">
    <property type="entry name" value="ZN2_CY6_FUNGAL_1"/>
    <property type="match status" value="1"/>
</dbReference>
<evidence type="ECO:0000313" key="10">
    <source>
        <dbReference type="EMBL" id="EIW86959.1"/>
    </source>
</evidence>
<evidence type="ECO:0000256" key="6">
    <source>
        <dbReference type="ARBA" id="ARBA00023163"/>
    </source>
</evidence>
<evidence type="ECO:0000256" key="5">
    <source>
        <dbReference type="ARBA" id="ARBA00023125"/>
    </source>
</evidence>
<dbReference type="GeneID" id="19209875"/>
<keyword evidence="6" id="KW-0804">Transcription</keyword>
<dbReference type="PROSITE" id="PS50048">
    <property type="entry name" value="ZN2_CY6_FUNGAL_2"/>
    <property type="match status" value="1"/>
</dbReference>
<dbReference type="AlphaFoldDB" id="A0A5M3N697"/>
<dbReference type="PANTHER" id="PTHR31313:SF78">
    <property type="entry name" value="TRANSCRIPTION FACTOR DOMAIN-CONTAINING PROTEIN"/>
    <property type="match status" value="1"/>
</dbReference>
<organism evidence="10 11">
    <name type="scientific">Coniophora puteana (strain RWD-64-598)</name>
    <name type="common">Brown rot fungus</name>
    <dbReference type="NCBI Taxonomy" id="741705"/>
    <lineage>
        <taxon>Eukaryota</taxon>
        <taxon>Fungi</taxon>
        <taxon>Dikarya</taxon>
        <taxon>Basidiomycota</taxon>
        <taxon>Agaricomycotina</taxon>
        <taxon>Agaricomycetes</taxon>
        <taxon>Agaricomycetidae</taxon>
        <taxon>Boletales</taxon>
        <taxon>Coniophorineae</taxon>
        <taxon>Coniophoraceae</taxon>
        <taxon>Coniophora</taxon>
    </lineage>
</organism>
<dbReference type="GO" id="GO:0008270">
    <property type="term" value="F:zinc ion binding"/>
    <property type="evidence" value="ECO:0007669"/>
    <property type="project" value="InterPro"/>
</dbReference>
<comment type="subcellular location">
    <subcellularLocation>
        <location evidence="1">Nucleus</location>
    </subcellularLocation>
</comment>
<name>A0A5M3N697_CONPW</name>
<sequence length="911" mass="101734">MATNQWNDSDPSDDDANQDSQTARKRSSRACDQCRKTKSKCEPSPSSSGLCKSCALGGTACTFLGPSYKRGPPKGYIQAIEQRWHQVESLLGAVLASPDGRVQDILSELRQDDLAREILNRVDAGPFGPTGRLANPAGATKEDFFASIFRSNEASARDSARSRRQSRISREMVSSSRDNTLSTMPTPEWQDSLSTRVLGSDRRGQQVFPGRHRSQDFSGEVPATQRRRYEDSSSTDHSTLPDWGEMYTMDPLSDAGGDDGADPSDMVGQLSLDENQEVRFHGKASGLHLLSISDRMDGRNDGGIWRLPMMRFWPSNKPRPPRPEPTSPDIASSIKLPPTEVQDRLIGQYFAFVHPVFPVIHKRQFLREYNRIKQSSHPCTPEAFRESPSSLRSESSQAVTKLLLLSIFAMADQYSDDNGSHLPEKPWESDRSYHIAARDLVATLIHSSRTSTCQSLLLLGLREFASGSLEQGWLYLGMAMRMAHDLGLNRASDSWQVSGINIFTPEENQARKQIWWACIMADKYGSVYMGRPVCIRENDFDTLLPEVDEGDDSIENEHQLEVGWRSPPTSVVMSCIQAEASLSVIIGAVVDLVYPVRFTSRTPRQHVLKSLESRLDHWYMSLADNLRYDPSSKRNMPAWPVLYLHIGYWWTVLLLHRAFLPNWKMSDGIFRNPSVGSDTGPLKAFDLCQRAATYISTIATTCHENFDLKNGSPFLTPHLLAAGIMHIVTLTLRPSNVQAYIGLQQVLTGLRHLQNTWPSAARAWDLLHGAKVHFDGNLSNFTPGTERSKRPAADAFGNEKSSDFLQREAFGDSERKAPIQEGPNGIQDISTRMMAHMLGLDIPGIEPSTSYYPGYEWWPRNDVASNQPFVGSPGPAQMNQMSQGSIASFQPPGSHNWNLDTNFPYTYTGVL</sequence>
<keyword evidence="3" id="KW-0862">Zinc</keyword>
<evidence type="ECO:0000259" key="9">
    <source>
        <dbReference type="PROSITE" id="PS50048"/>
    </source>
</evidence>